<gene>
    <name evidence="5" type="ORF">DIURU_003393</name>
</gene>
<feature type="transmembrane region" description="Helical" evidence="4">
    <location>
        <begin position="402"/>
        <end position="425"/>
    </location>
</feature>
<feature type="transmembrane region" description="Helical" evidence="4">
    <location>
        <begin position="193"/>
        <end position="211"/>
    </location>
</feature>
<evidence type="ECO:0000256" key="1">
    <source>
        <dbReference type="ARBA" id="ARBA00004141"/>
    </source>
</evidence>
<keyword evidence="4" id="KW-0472">Membrane</keyword>
<dbReference type="CDD" id="cd17352">
    <property type="entry name" value="MFS_MCT_SLC16"/>
    <property type="match status" value="1"/>
</dbReference>
<dbReference type="Proteomes" id="UP000449547">
    <property type="component" value="Unassembled WGS sequence"/>
</dbReference>
<dbReference type="InterPro" id="IPR036259">
    <property type="entry name" value="MFS_trans_sf"/>
</dbReference>
<comment type="similarity">
    <text evidence="2">Belongs to the major facilitator superfamily. Monocarboxylate porter (TC 2.A.1.13) family.</text>
</comment>
<feature type="transmembrane region" description="Helical" evidence="4">
    <location>
        <begin position="467"/>
        <end position="490"/>
    </location>
</feature>
<feature type="compositionally biased region" description="Basic and acidic residues" evidence="3">
    <location>
        <begin position="96"/>
        <end position="106"/>
    </location>
</feature>
<dbReference type="Gene3D" id="1.20.1250.20">
    <property type="entry name" value="MFS general substrate transporter like domains"/>
    <property type="match status" value="2"/>
</dbReference>
<keyword evidence="4" id="KW-0812">Transmembrane</keyword>
<dbReference type="SUPFAM" id="SSF103473">
    <property type="entry name" value="MFS general substrate transporter"/>
    <property type="match status" value="1"/>
</dbReference>
<accession>A0A642UL35</accession>
<comment type="subcellular location">
    <subcellularLocation>
        <location evidence="1">Membrane</location>
        <topology evidence="1">Multi-pass membrane protein</topology>
    </subcellularLocation>
</comment>
<dbReference type="PANTHER" id="PTHR11360:SF315">
    <property type="entry name" value="TRANSPORTER MCH2-RELATED"/>
    <property type="match status" value="1"/>
</dbReference>
<evidence type="ECO:0000256" key="4">
    <source>
        <dbReference type="SAM" id="Phobius"/>
    </source>
</evidence>
<dbReference type="Pfam" id="PF07690">
    <property type="entry name" value="MFS_1"/>
    <property type="match status" value="1"/>
</dbReference>
<feature type="region of interest" description="Disordered" evidence="3">
    <location>
        <begin position="1"/>
        <end position="38"/>
    </location>
</feature>
<dbReference type="PANTHER" id="PTHR11360">
    <property type="entry name" value="MONOCARBOXYLATE TRANSPORTER"/>
    <property type="match status" value="1"/>
</dbReference>
<dbReference type="GO" id="GO:0022857">
    <property type="term" value="F:transmembrane transporter activity"/>
    <property type="evidence" value="ECO:0007669"/>
    <property type="project" value="InterPro"/>
</dbReference>
<feature type="transmembrane region" description="Helical" evidence="4">
    <location>
        <begin position="223"/>
        <end position="241"/>
    </location>
</feature>
<evidence type="ECO:0000313" key="5">
    <source>
        <dbReference type="EMBL" id="KAA8901023.1"/>
    </source>
</evidence>
<organism evidence="5 6">
    <name type="scientific">Diutina rugosa</name>
    <name type="common">Yeast</name>
    <name type="synonym">Candida rugosa</name>
    <dbReference type="NCBI Taxonomy" id="5481"/>
    <lineage>
        <taxon>Eukaryota</taxon>
        <taxon>Fungi</taxon>
        <taxon>Dikarya</taxon>
        <taxon>Ascomycota</taxon>
        <taxon>Saccharomycotina</taxon>
        <taxon>Pichiomycetes</taxon>
        <taxon>Debaryomycetaceae</taxon>
        <taxon>Diutina</taxon>
    </lineage>
</organism>
<dbReference type="OrthoDB" id="2213137at2759"/>
<feature type="region of interest" description="Disordered" evidence="3">
    <location>
        <begin position="79"/>
        <end position="113"/>
    </location>
</feature>
<feature type="transmembrane region" description="Helical" evidence="4">
    <location>
        <begin position="340"/>
        <end position="361"/>
    </location>
</feature>
<feature type="transmembrane region" description="Helical" evidence="4">
    <location>
        <begin position="120"/>
        <end position="149"/>
    </location>
</feature>
<protein>
    <recommendedName>
        <fullName evidence="7">Major facilitator superfamily (MFS) profile domain-containing protein</fullName>
    </recommendedName>
</protein>
<evidence type="ECO:0000256" key="2">
    <source>
        <dbReference type="ARBA" id="ARBA00006727"/>
    </source>
</evidence>
<proteinExistence type="inferred from homology"/>
<keyword evidence="6" id="KW-1185">Reference proteome</keyword>
<dbReference type="VEuPathDB" id="FungiDB:DIURU_003393"/>
<name>A0A642UL35_DIURU</name>
<feature type="transmembrane region" description="Helical" evidence="4">
    <location>
        <begin position="161"/>
        <end position="187"/>
    </location>
</feature>
<dbReference type="GO" id="GO:0016020">
    <property type="term" value="C:membrane"/>
    <property type="evidence" value="ECO:0007669"/>
    <property type="project" value="UniProtKB-SubCell"/>
</dbReference>
<feature type="transmembrane region" description="Helical" evidence="4">
    <location>
        <begin position="282"/>
        <end position="302"/>
    </location>
</feature>
<dbReference type="InterPro" id="IPR050327">
    <property type="entry name" value="Proton-linked_MCT"/>
</dbReference>
<feature type="transmembrane region" description="Helical" evidence="4">
    <location>
        <begin position="431"/>
        <end position="455"/>
    </location>
</feature>
<evidence type="ECO:0000313" key="6">
    <source>
        <dbReference type="Proteomes" id="UP000449547"/>
    </source>
</evidence>
<dbReference type="RefSeq" id="XP_034011646.1">
    <property type="nucleotide sequence ID" value="XM_034156150.1"/>
</dbReference>
<evidence type="ECO:0000256" key="3">
    <source>
        <dbReference type="SAM" id="MobiDB-lite"/>
    </source>
</evidence>
<evidence type="ECO:0008006" key="7">
    <source>
        <dbReference type="Google" id="ProtNLM"/>
    </source>
</evidence>
<dbReference type="InterPro" id="IPR011701">
    <property type="entry name" value="MFS"/>
</dbReference>
<dbReference type="AlphaFoldDB" id="A0A642UL35"/>
<reference evidence="5 6" key="1">
    <citation type="submission" date="2019-07" db="EMBL/GenBank/DDBJ databases">
        <title>Genome assembly of two rare yeast pathogens: Diutina rugosa and Trichomonascus ciferrii.</title>
        <authorList>
            <person name="Mixao V."/>
            <person name="Saus E."/>
            <person name="Hansen A."/>
            <person name="Lass-Flor C."/>
            <person name="Gabaldon T."/>
        </authorList>
    </citation>
    <scope>NUCLEOTIDE SEQUENCE [LARGE SCALE GENOMIC DNA]</scope>
    <source>
        <strain evidence="5 6">CBS 613</strain>
    </source>
</reference>
<dbReference type="OMA" id="LYAFWIN"/>
<feature type="transmembrane region" description="Helical" evidence="4">
    <location>
        <begin position="502"/>
        <end position="523"/>
    </location>
</feature>
<dbReference type="EMBL" id="SWFT01000105">
    <property type="protein sequence ID" value="KAA8901023.1"/>
    <property type="molecule type" value="Genomic_DNA"/>
</dbReference>
<dbReference type="GeneID" id="54782044"/>
<sequence length="583" mass="64288">MSMKDSDTTSVSTGVSYEPKTLVLSSTHGSESSKRYIQRTQTNGSLYKVISGIQDDRELDRKDSYLPTGQEVADVIEEISRPQSRSAQAGSMLENSDERSNDHSDITPDEVDAPKPDTGYAWFMAVCGLLAVFSTWGSNASFGVFLNFYTSHDTFPEAGKYDYALIGGIVMFCAQFLAPFSILIYQVVGHRPLMILGVCLQTAGYILASFATRLWQLYLTQGLLVGLSFVMVFLPATMIVPTWFDKYIATCMGIMVSGAGVGGLVFSLSLNKVMEQTGDQRWALRMVGFICLFTAIIPAVFLKNRTKSAAQLTPLRQRLTRKYISQHARVIFDFSVFNNYALICVAFWFAICLLGYTLMLYSTSSYAKSVGLSDQQGSSLTSIMNAAQIVGRPLMGLTSDAFTGRSTFASGISFLIGILLLAWWINADSYGSLIAFVVVIGLVIGVGSTMAQSLASDILKGQRVASAWCGMNMLVGMTTLVAEVIALALVRPDSSNPYLHTQIFSGCCFLFCGILALIAREYLVRRKLHERQENALNHCEEVAPSKDGDDEKEIIQSRISRYQILLKRSLFAFFIRCFYPIKA</sequence>
<keyword evidence="4" id="KW-1133">Transmembrane helix</keyword>
<comment type="caution">
    <text evidence="5">The sequence shown here is derived from an EMBL/GenBank/DDBJ whole genome shotgun (WGS) entry which is preliminary data.</text>
</comment>
<feature type="transmembrane region" description="Helical" evidence="4">
    <location>
        <begin position="247"/>
        <end position="270"/>
    </location>
</feature>